<evidence type="ECO:0000256" key="2">
    <source>
        <dbReference type="ARBA" id="ARBA00022475"/>
    </source>
</evidence>
<keyword evidence="5 6" id="KW-0472">Membrane</keyword>
<comment type="caution">
    <text evidence="7">The sequence shown here is derived from an EMBL/GenBank/DDBJ whole genome shotgun (WGS) entry which is preliminary data.</text>
</comment>
<evidence type="ECO:0000256" key="1">
    <source>
        <dbReference type="ARBA" id="ARBA00004651"/>
    </source>
</evidence>
<dbReference type="Pfam" id="PF01810">
    <property type="entry name" value="LysE"/>
    <property type="match status" value="1"/>
</dbReference>
<dbReference type="GO" id="GO:0006865">
    <property type="term" value="P:amino acid transport"/>
    <property type="evidence" value="ECO:0007669"/>
    <property type="project" value="InterPro"/>
</dbReference>
<reference evidence="7 8" key="1">
    <citation type="submission" date="2018-08" db="EMBL/GenBank/DDBJ databases">
        <title>Fibrisoma montanum sp. nov., isolated from Danxia mountain soil.</title>
        <authorList>
            <person name="Huang Y."/>
        </authorList>
    </citation>
    <scope>NUCLEOTIDE SEQUENCE [LARGE SCALE GENOMIC DNA]</scope>
    <source>
        <strain evidence="7 8">HYT19</strain>
    </source>
</reference>
<feature type="transmembrane region" description="Helical" evidence="6">
    <location>
        <begin position="40"/>
        <end position="63"/>
    </location>
</feature>
<protein>
    <recommendedName>
        <fullName evidence="9">Lysine transporter LysE</fullName>
    </recommendedName>
</protein>
<dbReference type="AlphaFoldDB" id="A0A418MCA3"/>
<feature type="transmembrane region" description="Helical" evidence="6">
    <location>
        <begin position="70"/>
        <end position="89"/>
    </location>
</feature>
<evidence type="ECO:0000256" key="5">
    <source>
        <dbReference type="ARBA" id="ARBA00023136"/>
    </source>
</evidence>
<evidence type="ECO:0000313" key="8">
    <source>
        <dbReference type="Proteomes" id="UP000283523"/>
    </source>
</evidence>
<accession>A0A418MCA3</accession>
<dbReference type="GO" id="GO:0005886">
    <property type="term" value="C:plasma membrane"/>
    <property type="evidence" value="ECO:0007669"/>
    <property type="project" value="UniProtKB-SubCell"/>
</dbReference>
<evidence type="ECO:0000256" key="3">
    <source>
        <dbReference type="ARBA" id="ARBA00022692"/>
    </source>
</evidence>
<feature type="transmembrane region" description="Helical" evidence="6">
    <location>
        <begin position="188"/>
        <end position="206"/>
    </location>
</feature>
<evidence type="ECO:0000313" key="7">
    <source>
        <dbReference type="EMBL" id="RIV24001.1"/>
    </source>
</evidence>
<evidence type="ECO:0000256" key="6">
    <source>
        <dbReference type="SAM" id="Phobius"/>
    </source>
</evidence>
<dbReference type="InterPro" id="IPR001123">
    <property type="entry name" value="LeuE-type"/>
</dbReference>
<dbReference type="Proteomes" id="UP000283523">
    <property type="component" value="Unassembled WGS sequence"/>
</dbReference>
<evidence type="ECO:0008006" key="9">
    <source>
        <dbReference type="Google" id="ProtNLM"/>
    </source>
</evidence>
<dbReference type="RefSeq" id="WP_119668217.1">
    <property type="nucleotide sequence ID" value="NZ_QXED01000003.1"/>
</dbReference>
<sequence>MLLLFVIVCVISFIGSLHPGTVNLAVLQTTLSQNRRAGLWLALGGSLPEIGYSALAAGGLMLIPVDSGWATVLTIAPIPVLLGAGIAAFRQKPVSLTGQPVNGPLLPFWKGMALGGTNPQLLPFWSAVWLYLSQATIGQSMLVPAGRAASHLVFSLATAVGAFGLLVGIVWLADRQRYRVLDYLGGPWINRLSGSLFIGMALWQAVRLV</sequence>
<keyword evidence="3 6" id="KW-0812">Transmembrane</keyword>
<dbReference type="EMBL" id="QXED01000003">
    <property type="protein sequence ID" value="RIV24001.1"/>
    <property type="molecule type" value="Genomic_DNA"/>
</dbReference>
<evidence type="ECO:0000256" key="4">
    <source>
        <dbReference type="ARBA" id="ARBA00022989"/>
    </source>
</evidence>
<comment type="subcellular location">
    <subcellularLocation>
        <location evidence="1">Cell membrane</location>
        <topology evidence="1">Multi-pass membrane protein</topology>
    </subcellularLocation>
</comment>
<keyword evidence="4 6" id="KW-1133">Transmembrane helix</keyword>
<proteinExistence type="predicted"/>
<feature type="transmembrane region" description="Helical" evidence="6">
    <location>
        <begin position="109"/>
        <end position="132"/>
    </location>
</feature>
<dbReference type="OrthoDB" id="792366at2"/>
<organism evidence="7 8">
    <name type="scientific">Fibrisoma montanum</name>
    <dbReference type="NCBI Taxonomy" id="2305895"/>
    <lineage>
        <taxon>Bacteria</taxon>
        <taxon>Pseudomonadati</taxon>
        <taxon>Bacteroidota</taxon>
        <taxon>Cytophagia</taxon>
        <taxon>Cytophagales</taxon>
        <taxon>Spirosomataceae</taxon>
        <taxon>Fibrisoma</taxon>
    </lineage>
</organism>
<name>A0A418MCA3_9BACT</name>
<feature type="transmembrane region" description="Helical" evidence="6">
    <location>
        <begin position="152"/>
        <end position="173"/>
    </location>
</feature>
<keyword evidence="2" id="KW-1003">Cell membrane</keyword>
<gene>
    <name evidence="7" type="ORF">DYU11_13640</name>
</gene>
<keyword evidence="8" id="KW-1185">Reference proteome</keyword>